<accession>A0A9P5Z9Q9</accession>
<evidence type="ECO:0000313" key="2">
    <source>
        <dbReference type="Proteomes" id="UP000807469"/>
    </source>
</evidence>
<gene>
    <name evidence="1" type="ORF">BDN70DRAFT_873563</name>
</gene>
<dbReference type="EMBL" id="MU155151">
    <property type="protein sequence ID" value="KAF9483709.1"/>
    <property type="molecule type" value="Genomic_DNA"/>
</dbReference>
<name>A0A9P5Z9Q9_9AGAR</name>
<organism evidence="1 2">
    <name type="scientific">Pholiota conissans</name>
    <dbReference type="NCBI Taxonomy" id="109636"/>
    <lineage>
        <taxon>Eukaryota</taxon>
        <taxon>Fungi</taxon>
        <taxon>Dikarya</taxon>
        <taxon>Basidiomycota</taxon>
        <taxon>Agaricomycotina</taxon>
        <taxon>Agaricomycetes</taxon>
        <taxon>Agaricomycetidae</taxon>
        <taxon>Agaricales</taxon>
        <taxon>Agaricineae</taxon>
        <taxon>Strophariaceae</taxon>
        <taxon>Pholiota</taxon>
    </lineage>
</organism>
<evidence type="ECO:0000313" key="1">
    <source>
        <dbReference type="EMBL" id="KAF9483709.1"/>
    </source>
</evidence>
<proteinExistence type="predicted"/>
<dbReference type="InterPro" id="IPR042856">
    <property type="entry name" value="RSP14"/>
</dbReference>
<dbReference type="PANTHER" id="PTHR15599">
    <property type="entry name" value="RTDR1"/>
    <property type="match status" value="1"/>
</dbReference>
<dbReference type="Gene3D" id="1.25.10.10">
    <property type="entry name" value="Leucine-rich Repeat Variant"/>
    <property type="match status" value="3"/>
</dbReference>
<dbReference type="OrthoDB" id="3053026at2759"/>
<reference evidence="1" key="1">
    <citation type="submission" date="2020-11" db="EMBL/GenBank/DDBJ databases">
        <authorList>
            <consortium name="DOE Joint Genome Institute"/>
            <person name="Ahrendt S."/>
            <person name="Riley R."/>
            <person name="Andreopoulos W."/>
            <person name="Labutti K."/>
            <person name="Pangilinan J."/>
            <person name="Ruiz-Duenas F.J."/>
            <person name="Barrasa J.M."/>
            <person name="Sanchez-Garcia M."/>
            <person name="Camarero S."/>
            <person name="Miyauchi S."/>
            <person name="Serrano A."/>
            <person name="Linde D."/>
            <person name="Babiker R."/>
            <person name="Drula E."/>
            <person name="Ayuso-Fernandez I."/>
            <person name="Pacheco R."/>
            <person name="Padilla G."/>
            <person name="Ferreira P."/>
            <person name="Barriuso J."/>
            <person name="Kellner H."/>
            <person name="Castanera R."/>
            <person name="Alfaro M."/>
            <person name="Ramirez L."/>
            <person name="Pisabarro A.G."/>
            <person name="Kuo A."/>
            <person name="Tritt A."/>
            <person name="Lipzen A."/>
            <person name="He G."/>
            <person name="Yan M."/>
            <person name="Ng V."/>
            <person name="Cullen D."/>
            <person name="Martin F."/>
            <person name="Rosso M.-N."/>
            <person name="Henrissat B."/>
            <person name="Hibbett D."/>
            <person name="Martinez A.T."/>
            <person name="Grigoriev I.V."/>
        </authorList>
    </citation>
    <scope>NUCLEOTIDE SEQUENCE</scope>
    <source>
        <strain evidence="1">CIRM-BRFM 674</strain>
    </source>
</reference>
<protein>
    <submittedName>
        <fullName evidence="1">ARM repeat-containing protein</fullName>
    </submittedName>
</protein>
<dbReference type="Proteomes" id="UP000807469">
    <property type="component" value="Unassembled WGS sequence"/>
</dbReference>
<keyword evidence="2" id="KW-1185">Reference proteome</keyword>
<sequence length="1005" mass="112130">MTNAKVVSALVGTLIDKDKDVQAAAFSAVLSFSERTLYQSEIISCIPKIIRQTEDQQSLLTRQHAIQILGQLARIEAFQASLNPLRSGEISSKLFSRFDDDYRVQSAAVDTFLALSASEDFRQTVDIKLVADKLVATLGNDALDISVFTRVALGARDMYQYDVAKPLVSGIISKMDSSSWLTRYNIVQKSNALLEQDEFRRRTYLDGLIPKLAEMLKDKDTNVLDATVAALETSIHIEFYKIDLIKSVPTIIDQLHHENWSNRLKAVHMLVTLSRMDEFRGLVKDSEIIDRLIELLDDHDGDVLEATVAALLNFAQQGYFLGALQTLSTASIFVTKLTDRNAVPNRSTLAELVMLTMTPRDNDESNLKSLVHQSIPDIVKQLDQTGGFNWYARQQATKILTKFATNVEFQKTIISEKTIPKLAAMLMDDDDDDVRTAVAEAFLAFASQELFREAFTSEKIVNKLAVKLVSESNTYTRDTVQSAISILSGQGCYQDDIQSIIPTLVKQLEDKNEDIWKRQQIIQLLVKLSKHEILHTVLKGQSLIPKIITKLDDHNETMLITAAEAISELCDLDKAPFKDDMEEEKVVAKLVTKLVDNDSVLRSPVHDALLALGKQEKDISTFLEPLLLTLAHYTGKNSKACRTEVYKLLNDLKGSYAAPAMKGSHSAKIVSNPGEGFLDGIDQVVCNLIDKMDKNGRLPFIHHGITILSDLADQGLRGETFKPSNDQGNNKAAERAKDMMENILRNLTYDKASPDLKEIVAAFLQLAKNDIFSSRMGPVIYGLIDGVSSNDQEISSVATAAISALARQDKFRTALVPTIEKLTQKLNGWLEEEEFKFLPGLIQPMSDLIQYKEFRNKFRKLVILLMSKLGQIEPYASGVDEDKNNTKINFYKAACKFTTDFVGKNPAAGRDLVPHLTRILSNMDGSLATELFELVKNLVENGSLNLTDKIALTSALRIVSPTPAHFDVWLCKLKMAKLLLPTDISDKDYAFLRTVLGNYSDFPDN</sequence>
<dbReference type="InterPro" id="IPR016024">
    <property type="entry name" value="ARM-type_fold"/>
</dbReference>
<dbReference type="SUPFAM" id="SSF48371">
    <property type="entry name" value="ARM repeat"/>
    <property type="match status" value="2"/>
</dbReference>
<dbReference type="InterPro" id="IPR011989">
    <property type="entry name" value="ARM-like"/>
</dbReference>
<dbReference type="AlphaFoldDB" id="A0A9P5Z9Q9"/>
<dbReference type="PANTHER" id="PTHR15599:SF1">
    <property type="entry name" value="RADIAL SPOKE HEAD 14 HOMOLOG"/>
    <property type="match status" value="1"/>
</dbReference>
<comment type="caution">
    <text evidence="1">The sequence shown here is derived from an EMBL/GenBank/DDBJ whole genome shotgun (WGS) entry which is preliminary data.</text>
</comment>